<name>A0A0A6ZWP1_SHIDY</name>
<protein>
    <submittedName>
        <fullName evidence="1">Uncharacterized protein</fullName>
    </submittedName>
</protein>
<dbReference type="AlphaFoldDB" id="A0A0A6ZWP1"/>
<dbReference type="EMBL" id="CP006736">
    <property type="protein sequence ID" value="AHA66076.1"/>
    <property type="molecule type" value="Genomic_DNA"/>
</dbReference>
<sequence>MWLRTFAGGFVGLIRRASVASDISAVPVPDAAWTPYPAYIVHKFL</sequence>
<dbReference type="HOGENOM" id="CLU_3199098_0_0_6"/>
<reference evidence="1 2" key="1">
    <citation type="submission" date="2013-09" db="EMBL/GenBank/DDBJ databases">
        <title>Comparative genomics of Sd1617 to representative strains in evaluating its pathogenesis.</title>
        <authorList>
            <person name="Aksomboon Vongsawan A."/>
            <person name="Kapatral V."/>
            <person name="Vaisvil B."/>
            <person name="Serichantalergs O."/>
            <person name="Hale T.L."/>
            <person name="Mason C.J."/>
        </authorList>
    </citation>
    <scope>NUCLEOTIDE SEQUENCE [LARGE SCALE GENOMIC DNA]</scope>
    <source>
        <strain evidence="1 2">1617</strain>
    </source>
</reference>
<organism evidence="1 2">
    <name type="scientific">Shigella dysenteriae 1617</name>
    <dbReference type="NCBI Taxonomy" id="754093"/>
    <lineage>
        <taxon>Bacteria</taxon>
        <taxon>Pseudomonadati</taxon>
        <taxon>Pseudomonadota</taxon>
        <taxon>Gammaproteobacteria</taxon>
        <taxon>Enterobacterales</taxon>
        <taxon>Enterobacteriaceae</taxon>
        <taxon>Shigella</taxon>
    </lineage>
</organism>
<gene>
    <name evidence="1" type="ORF">Asd1617_03249</name>
</gene>
<dbReference type="KEGG" id="sdz:Asd1617_03249"/>
<dbReference type="Proteomes" id="UP000031647">
    <property type="component" value="Chromosome"/>
</dbReference>
<evidence type="ECO:0000313" key="2">
    <source>
        <dbReference type="Proteomes" id="UP000031647"/>
    </source>
</evidence>
<accession>A0A0A6ZWP1</accession>
<proteinExistence type="predicted"/>
<dbReference type="PATRIC" id="fig|754093.4.peg.3160"/>
<evidence type="ECO:0000313" key="1">
    <source>
        <dbReference type="EMBL" id="AHA66076.1"/>
    </source>
</evidence>